<dbReference type="InterPro" id="IPR007197">
    <property type="entry name" value="rSAM"/>
</dbReference>
<dbReference type="PROSITE" id="PS51918">
    <property type="entry name" value="RADICAL_SAM"/>
    <property type="match status" value="1"/>
</dbReference>
<evidence type="ECO:0000256" key="7">
    <source>
        <dbReference type="ARBA" id="ARBA00023601"/>
    </source>
</evidence>
<organism evidence="9 10">
    <name type="scientific">Faecalibacterium tardum</name>
    <dbReference type="NCBI Taxonomy" id="3133156"/>
    <lineage>
        <taxon>Bacteria</taxon>
        <taxon>Bacillati</taxon>
        <taxon>Bacillota</taxon>
        <taxon>Clostridia</taxon>
        <taxon>Eubacteriales</taxon>
        <taxon>Oscillospiraceae</taxon>
        <taxon>Faecalibacterium</taxon>
    </lineage>
</organism>
<dbReference type="Pfam" id="PF13186">
    <property type="entry name" value="SPASM"/>
    <property type="match status" value="1"/>
</dbReference>
<proteinExistence type="inferred from homology"/>
<keyword evidence="6" id="KW-0411">Iron-sulfur</keyword>
<evidence type="ECO:0000256" key="4">
    <source>
        <dbReference type="ARBA" id="ARBA00022723"/>
    </source>
</evidence>
<dbReference type="PANTHER" id="PTHR43273">
    <property type="entry name" value="ANAEROBIC SULFATASE-MATURATING ENZYME HOMOLOG ASLB-RELATED"/>
    <property type="match status" value="1"/>
</dbReference>
<dbReference type="InterPro" id="IPR013785">
    <property type="entry name" value="Aldolase_TIM"/>
</dbReference>
<keyword evidence="5" id="KW-0408">Iron</keyword>
<dbReference type="SFLD" id="SFLDG01067">
    <property type="entry name" value="SPASM/twitch_domain_containing"/>
    <property type="match status" value="1"/>
</dbReference>
<comment type="cofactor">
    <cofactor evidence="1">
        <name>[4Fe-4S] cluster</name>
        <dbReference type="ChEBI" id="CHEBI:49883"/>
    </cofactor>
</comment>
<sequence>MKNLNFLIKPASSLCNMRCRYCFYEDEAVNRAEASTGRMTTETVDCLIQQAFAALDNRNSSVTFAFQGGEPTLAGLDYYRYFVEKVYQHNANHVHVNFAIQTNGLMIDEQWAVFLAANRFLVGISMDGTKALHDELRPDAFGRSTWARVTKALSLLQKNKVDTNILCVVTRSCAKSPVKVYHTLQKLGGNYLQFTPCLDPLGKTRGSMPYSITPELYGHFLCGLFDEWYRDWQAGRYTSVRLFDDYIYLAMGMPAGTCATSGSCGNYLVVEGNGSLYPCDFYCLDEWKLGVVKDTSFVEIMQCDKERRFLKDGAEHPAECNSCRWRRMCFGGCKRDWYVDSTGKHNYLCGAFQMFFEHSFPRIEQIAKQQKACLY</sequence>
<dbReference type="RefSeq" id="WP_349152559.1">
    <property type="nucleotide sequence ID" value="NZ_JBBMEO010000019.1"/>
</dbReference>
<dbReference type="PANTHER" id="PTHR43273:SF3">
    <property type="entry name" value="ANAEROBIC SULFATASE-MATURATING ENZYME HOMOLOG ASLB-RELATED"/>
    <property type="match status" value="1"/>
</dbReference>
<dbReference type="NCBIfam" id="TIGR03942">
    <property type="entry name" value="sulfatase_rSAM"/>
    <property type="match status" value="1"/>
</dbReference>
<dbReference type="Gene3D" id="3.20.20.70">
    <property type="entry name" value="Aldolase class I"/>
    <property type="match status" value="1"/>
</dbReference>
<keyword evidence="3" id="KW-0949">S-adenosyl-L-methionine</keyword>
<protein>
    <submittedName>
        <fullName evidence="9">Anaerobic sulfatase maturase</fullName>
    </submittedName>
</protein>
<evidence type="ECO:0000256" key="6">
    <source>
        <dbReference type="ARBA" id="ARBA00023014"/>
    </source>
</evidence>
<feature type="domain" description="Radical SAM core" evidence="8">
    <location>
        <begin position="1"/>
        <end position="230"/>
    </location>
</feature>
<evidence type="ECO:0000256" key="3">
    <source>
        <dbReference type="ARBA" id="ARBA00022691"/>
    </source>
</evidence>
<dbReference type="InterPro" id="IPR047207">
    <property type="entry name" value="SPASM_anSME"/>
</dbReference>
<evidence type="ECO:0000256" key="5">
    <source>
        <dbReference type="ARBA" id="ARBA00023004"/>
    </source>
</evidence>
<keyword evidence="2" id="KW-0004">4Fe-4S</keyword>
<evidence type="ECO:0000259" key="8">
    <source>
        <dbReference type="PROSITE" id="PS51918"/>
    </source>
</evidence>
<keyword evidence="4" id="KW-0479">Metal-binding</keyword>
<keyword evidence="10" id="KW-1185">Reference proteome</keyword>
<dbReference type="EMBL" id="JBBMEO010000019">
    <property type="protein sequence ID" value="MEQ2362589.1"/>
    <property type="molecule type" value="Genomic_DNA"/>
</dbReference>
<dbReference type="SFLD" id="SFLDS00029">
    <property type="entry name" value="Radical_SAM"/>
    <property type="match status" value="1"/>
</dbReference>
<evidence type="ECO:0000313" key="10">
    <source>
        <dbReference type="Proteomes" id="UP001457197"/>
    </source>
</evidence>
<dbReference type="Proteomes" id="UP001457197">
    <property type="component" value="Unassembled WGS sequence"/>
</dbReference>
<dbReference type="Pfam" id="PF04055">
    <property type="entry name" value="Radical_SAM"/>
    <property type="match status" value="1"/>
</dbReference>
<dbReference type="SFLD" id="SFLDF00289">
    <property type="entry name" value="anaerobic_Cys-type_sulfatase-m"/>
    <property type="match status" value="1"/>
</dbReference>
<comment type="caution">
    <text evidence="9">The sequence shown here is derived from an EMBL/GenBank/DDBJ whole genome shotgun (WGS) entry which is preliminary data.</text>
</comment>
<name>A0ABV1AWZ2_9FIRM</name>
<evidence type="ECO:0000313" key="9">
    <source>
        <dbReference type="EMBL" id="MEQ2362589.1"/>
    </source>
</evidence>
<dbReference type="InterPro" id="IPR058240">
    <property type="entry name" value="rSAM_sf"/>
</dbReference>
<dbReference type="SFLD" id="SFLDG01072">
    <property type="entry name" value="dehydrogenase_like"/>
    <property type="match status" value="1"/>
</dbReference>
<dbReference type="InterPro" id="IPR023885">
    <property type="entry name" value="4Fe4S-binding_SPASM_dom"/>
</dbReference>
<gene>
    <name evidence="9" type="ORF">WMO44_10630</name>
</gene>
<dbReference type="InterPro" id="IPR023867">
    <property type="entry name" value="Sulphatase_maturase_rSAM"/>
</dbReference>
<accession>A0ABV1AWZ2</accession>
<dbReference type="InterPro" id="IPR034485">
    <property type="entry name" value="Anaerobic_Cys-type_sulfatase-m"/>
</dbReference>
<comment type="similarity">
    <text evidence="7">Belongs to the radical SAM superfamily. Anaerobic sulfatase-maturating enzyme family.</text>
</comment>
<dbReference type="NCBIfam" id="TIGR04085">
    <property type="entry name" value="rSAM_more_4Fe4S"/>
    <property type="match status" value="1"/>
</dbReference>
<evidence type="ECO:0000256" key="2">
    <source>
        <dbReference type="ARBA" id="ARBA00022485"/>
    </source>
</evidence>
<dbReference type="SUPFAM" id="SSF102114">
    <property type="entry name" value="Radical SAM enzymes"/>
    <property type="match status" value="1"/>
</dbReference>
<dbReference type="CDD" id="cd01335">
    <property type="entry name" value="Radical_SAM"/>
    <property type="match status" value="1"/>
</dbReference>
<dbReference type="SFLD" id="SFLDG01384">
    <property type="entry name" value="thioether_bond_formation_requi"/>
    <property type="match status" value="1"/>
</dbReference>
<dbReference type="CDD" id="cd21120">
    <property type="entry name" value="SPASM_anSME"/>
    <property type="match status" value="1"/>
</dbReference>
<reference evidence="9 10" key="1">
    <citation type="submission" date="2024-03" db="EMBL/GenBank/DDBJ databases">
        <title>Human intestinal bacterial collection.</title>
        <authorList>
            <person name="Pauvert C."/>
            <person name="Hitch T.C.A."/>
            <person name="Clavel T."/>
        </authorList>
    </citation>
    <scope>NUCLEOTIDE SEQUENCE [LARGE SCALE GENOMIC DNA]</scope>
    <source>
        <strain evidence="9 10">CLA-AA-H175</strain>
    </source>
</reference>
<evidence type="ECO:0000256" key="1">
    <source>
        <dbReference type="ARBA" id="ARBA00001966"/>
    </source>
</evidence>
<dbReference type="SFLD" id="SFLDG01386">
    <property type="entry name" value="main_SPASM_domain-containing"/>
    <property type="match status" value="1"/>
</dbReference>